<dbReference type="NCBIfam" id="TIGR00231">
    <property type="entry name" value="small_GTP"/>
    <property type="match status" value="1"/>
</dbReference>
<dbReference type="FunFam" id="3.40.50.300:FF:000094">
    <property type="entry name" value="GTPase Era"/>
    <property type="match status" value="1"/>
</dbReference>
<dbReference type="InterPro" id="IPR005225">
    <property type="entry name" value="Small_GTP-bd"/>
</dbReference>
<dbReference type="InterPro" id="IPR027417">
    <property type="entry name" value="P-loop_NTPase"/>
</dbReference>
<evidence type="ECO:0000256" key="1">
    <source>
        <dbReference type="ARBA" id="ARBA00007921"/>
    </source>
</evidence>
<comment type="subcellular location">
    <subcellularLocation>
        <location evidence="8">Cytoplasm</location>
    </subcellularLocation>
    <subcellularLocation>
        <location evidence="8">Cell membrane</location>
        <topology evidence="8">Peripheral membrane protein</topology>
    </subcellularLocation>
</comment>
<dbReference type="KEGG" id="swo:Swol_1561"/>
<gene>
    <name evidence="8" type="primary">era</name>
    <name evidence="13" type="ordered locus">Swol_1561</name>
</gene>
<keyword evidence="14" id="KW-1185">Reference proteome</keyword>
<evidence type="ECO:0000256" key="7">
    <source>
        <dbReference type="ARBA" id="ARBA00023136"/>
    </source>
</evidence>
<proteinExistence type="inferred from homology"/>
<evidence type="ECO:0000256" key="10">
    <source>
        <dbReference type="RuleBase" id="RU003761"/>
    </source>
</evidence>
<dbReference type="SUPFAM" id="SSF52540">
    <property type="entry name" value="P-loop containing nucleoside triphosphate hydrolases"/>
    <property type="match status" value="1"/>
</dbReference>
<keyword evidence="6 8" id="KW-0342">GTP-binding</keyword>
<feature type="region of interest" description="G2" evidence="9">
    <location>
        <begin position="36"/>
        <end position="40"/>
    </location>
</feature>
<feature type="region of interest" description="G4" evidence="9">
    <location>
        <begin position="119"/>
        <end position="122"/>
    </location>
</feature>
<evidence type="ECO:0000256" key="9">
    <source>
        <dbReference type="PROSITE-ProRule" id="PRU01050"/>
    </source>
</evidence>
<dbReference type="FunFam" id="3.30.300.20:FF:000003">
    <property type="entry name" value="GTPase Era"/>
    <property type="match status" value="1"/>
</dbReference>
<evidence type="ECO:0000256" key="5">
    <source>
        <dbReference type="ARBA" id="ARBA00022884"/>
    </source>
</evidence>
<dbReference type="InterPro" id="IPR005662">
    <property type="entry name" value="GTPase_Era-like"/>
</dbReference>
<evidence type="ECO:0000256" key="3">
    <source>
        <dbReference type="ARBA" id="ARBA00022517"/>
    </source>
</evidence>
<dbReference type="CDD" id="cd04163">
    <property type="entry name" value="Era"/>
    <property type="match status" value="1"/>
</dbReference>
<dbReference type="InterPro" id="IPR015946">
    <property type="entry name" value="KH_dom-like_a/b"/>
</dbReference>
<dbReference type="Proteomes" id="UP000001968">
    <property type="component" value="Chromosome"/>
</dbReference>
<dbReference type="InterPro" id="IPR030388">
    <property type="entry name" value="G_ERA_dom"/>
</dbReference>
<comment type="function">
    <text evidence="8">An essential GTPase that binds both GDP and GTP, with rapid nucleotide exchange. Plays a role in 16S rRNA processing and 30S ribosomal subunit biogenesis and possibly also in cell cycle regulation and energy metabolism.</text>
</comment>
<feature type="region of interest" description="G1" evidence="9">
    <location>
        <begin position="10"/>
        <end position="17"/>
    </location>
</feature>
<dbReference type="GO" id="GO:0005525">
    <property type="term" value="F:GTP binding"/>
    <property type="evidence" value="ECO:0007669"/>
    <property type="project" value="UniProtKB-UniRule"/>
</dbReference>
<comment type="subunit">
    <text evidence="8">Monomer.</text>
</comment>
<dbReference type="eggNOG" id="COG1159">
    <property type="taxonomic scope" value="Bacteria"/>
</dbReference>
<dbReference type="HOGENOM" id="CLU_038009_1_0_9"/>
<feature type="domain" description="Era-type G" evidence="12">
    <location>
        <begin position="2"/>
        <end position="169"/>
    </location>
</feature>
<dbReference type="Gene3D" id="3.30.300.20">
    <property type="match status" value="1"/>
</dbReference>
<dbReference type="RefSeq" id="WP_011640963.1">
    <property type="nucleotide sequence ID" value="NC_008346.1"/>
</dbReference>
<dbReference type="GO" id="GO:0005886">
    <property type="term" value="C:plasma membrane"/>
    <property type="evidence" value="ECO:0007669"/>
    <property type="project" value="UniProtKB-SubCell"/>
</dbReference>
<dbReference type="GO" id="GO:0003924">
    <property type="term" value="F:GTPase activity"/>
    <property type="evidence" value="ECO:0007669"/>
    <property type="project" value="UniProtKB-UniRule"/>
</dbReference>
<evidence type="ECO:0000256" key="2">
    <source>
        <dbReference type="ARBA" id="ARBA00020484"/>
    </source>
</evidence>
<feature type="binding site" evidence="8">
    <location>
        <begin position="57"/>
        <end position="61"/>
    </location>
    <ligand>
        <name>GTP</name>
        <dbReference type="ChEBI" id="CHEBI:37565"/>
    </ligand>
</feature>
<feature type="region of interest" description="G5" evidence="9">
    <location>
        <begin position="148"/>
        <end position="150"/>
    </location>
</feature>
<dbReference type="InterPro" id="IPR009019">
    <property type="entry name" value="KH_sf_prok-type"/>
</dbReference>
<dbReference type="PANTHER" id="PTHR42698:SF1">
    <property type="entry name" value="GTPASE ERA, MITOCHONDRIAL"/>
    <property type="match status" value="1"/>
</dbReference>
<evidence type="ECO:0000313" key="14">
    <source>
        <dbReference type="Proteomes" id="UP000001968"/>
    </source>
</evidence>
<evidence type="ECO:0000259" key="11">
    <source>
        <dbReference type="PROSITE" id="PS50823"/>
    </source>
</evidence>
<dbReference type="GO" id="GO:0005829">
    <property type="term" value="C:cytosol"/>
    <property type="evidence" value="ECO:0007669"/>
    <property type="project" value="TreeGrafter"/>
</dbReference>
<name>Q0AWP0_SYNWW</name>
<feature type="domain" description="KH type-2" evidence="11">
    <location>
        <begin position="200"/>
        <end position="277"/>
    </location>
</feature>
<dbReference type="SUPFAM" id="SSF54814">
    <property type="entry name" value="Prokaryotic type KH domain (KH-domain type II)"/>
    <property type="match status" value="1"/>
</dbReference>
<keyword evidence="8" id="KW-0699">rRNA-binding</keyword>
<dbReference type="CDD" id="cd22534">
    <property type="entry name" value="KH-II_Era"/>
    <property type="match status" value="1"/>
</dbReference>
<evidence type="ECO:0000313" key="13">
    <source>
        <dbReference type="EMBL" id="ABI68864.1"/>
    </source>
</evidence>
<dbReference type="GO" id="GO:0070181">
    <property type="term" value="F:small ribosomal subunit rRNA binding"/>
    <property type="evidence" value="ECO:0007669"/>
    <property type="project" value="UniProtKB-UniRule"/>
</dbReference>
<dbReference type="HAMAP" id="MF_00367">
    <property type="entry name" value="GTPase_Era"/>
    <property type="match status" value="1"/>
</dbReference>
<dbReference type="PROSITE" id="PS51713">
    <property type="entry name" value="G_ERA"/>
    <property type="match status" value="1"/>
</dbReference>
<keyword evidence="5 8" id="KW-0694">RNA-binding</keyword>
<dbReference type="InterPro" id="IPR006073">
    <property type="entry name" value="GTP-bd"/>
</dbReference>
<keyword evidence="4 8" id="KW-0547">Nucleotide-binding</keyword>
<feature type="binding site" evidence="8">
    <location>
        <begin position="119"/>
        <end position="122"/>
    </location>
    <ligand>
        <name>GTP</name>
        <dbReference type="ChEBI" id="CHEBI:37565"/>
    </ligand>
</feature>
<accession>Q0AWP0</accession>
<dbReference type="EMBL" id="CP000448">
    <property type="protein sequence ID" value="ABI68864.1"/>
    <property type="molecule type" value="Genomic_DNA"/>
</dbReference>
<comment type="similarity">
    <text evidence="1 8 9 10">Belongs to the TRAFAC class TrmE-Era-EngA-EngB-Septin-like GTPase superfamily. Era GTPase family.</text>
</comment>
<dbReference type="Gene3D" id="3.40.50.300">
    <property type="entry name" value="P-loop containing nucleotide triphosphate hydrolases"/>
    <property type="match status" value="1"/>
</dbReference>
<sequence length="293" mass="33187">MKSGFVSIVGRPNVGKSTLLNTIIGEKIAIVSEKPQTTRTRIQGIYTCERGQVIFVDTPGIHKPKHLLGEYMVKVSARSLEEVDIIYYMTDVTRPFGGGESFILEQLKDARVPVFLLVNKIDLVSEQEVKDYIQIFNQQRSFSEVVSISAACGTNLQLLIDKTLDALPEGPLYYPEDDLTDQPIYLLIAELIREKALMLTRDEVPHSLAVEVEEFKKQSNGKVYVRAAIYMERDSQKGILIGKKGQMLKTIGEQARQDIESLLDTAVYLDLWVKVKKNWRDNEGTLNQLGYRM</sequence>
<keyword evidence="3 8" id="KW-0690">Ribosome biogenesis</keyword>
<dbReference type="AlphaFoldDB" id="Q0AWP0"/>
<feature type="binding site" evidence="8">
    <location>
        <begin position="10"/>
        <end position="17"/>
    </location>
    <ligand>
        <name>GTP</name>
        <dbReference type="ChEBI" id="CHEBI:37565"/>
    </ligand>
</feature>
<reference evidence="14" key="1">
    <citation type="journal article" date="2010" name="Environ. Microbiol.">
        <title>The genome of Syntrophomonas wolfei: new insights into syntrophic metabolism and biohydrogen production.</title>
        <authorList>
            <person name="Sieber J.R."/>
            <person name="Sims D.R."/>
            <person name="Han C."/>
            <person name="Kim E."/>
            <person name="Lykidis A."/>
            <person name="Lapidus A.L."/>
            <person name="McDonnald E."/>
            <person name="Rohlin L."/>
            <person name="Culley D.E."/>
            <person name="Gunsalus R."/>
            <person name="McInerney M.J."/>
        </authorList>
    </citation>
    <scope>NUCLEOTIDE SEQUENCE [LARGE SCALE GENOMIC DNA]</scope>
    <source>
        <strain evidence="14">DSM 2245B / Goettingen</strain>
    </source>
</reference>
<keyword evidence="8" id="KW-1003">Cell membrane</keyword>
<evidence type="ECO:0000256" key="6">
    <source>
        <dbReference type="ARBA" id="ARBA00023134"/>
    </source>
</evidence>
<dbReference type="Pfam" id="PF01926">
    <property type="entry name" value="MMR_HSR1"/>
    <property type="match status" value="1"/>
</dbReference>
<dbReference type="OrthoDB" id="9805918at2"/>
<evidence type="ECO:0000256" key="4">
    <source>
        <dbReference type="ARBA" id="ARBA00022741"/>
    </source>
</evidence>
<dbReference type="GO" id="GO:0000028">
    <property type="term" value="P:ribosomal small subunit assembly"/>
    <property type="evidence" value="ECO:0007669"/>
    <property type="project" value="TreeGrafter"/>
</dbReference>
<dbReference type="PROSITE" id="PS50823">
    <property type="entry name" value="KH_TYPE_2"/>
    <property type="match status" value="1"/>
</dbReference>
<dbReference type="NCBIfam" id="TIGR00436">
    <property type="entry name" value="era"/>
    <property type="match status" value="1"/>
</dbReference>
<evidence type="ECO:0000256" key="8">
    <source>
        <dbReference type="HAMAP-Rule" id="MF_00367"/>
    </source>
</evidence>
<dbReference type="InterPro" id="IPR004044">
    <property type="entry name" value="KH_dom_type_2"/>
</dbReference>
<evidence type="ECO:0000259" key="12">
    <source>
        <dbReference type="PROSITE" id="PS51713"/>
    </source>
</evidence>
<dbReference type="GO" id="GO:0043024">
    <property type="term" value="F:ribosomal small subunit binding"/>
    <property type="evidence" value="ECO:0007669"/>
    <property type="project" value="TreeGrafter"/>
</dbReference>
<keyword evidence="8" id="KW-0963">Cytoplasm</keyword>
<dbReference type="NCBIfam" id="NF000908">
    <property type="entry name" value="PRK00089.1"/>
    <property type="match status" value="1"/>
</dbReference>
<dbReference type="STRING" id="335541.Swol_1561"/>
<organism evidence="13 14">
    <name type="scientific">Syntrophomonas wolfei subsp. wolfei (strain DSM 2245B / Goettingen)</name>
    <dbReference type="NCBI Taxonomy" id="335541"/>
    <lineage>
        <taxon>Bacteria</taxon>
        <taxon>Bacillati</taxon>
        <taxon>Bacillota</taxon>
        <taxon>Clostridia</taxon>
        <taxon>Eubacteriales</taxon>
        <taxon>Syntrophomonadaceae</taxon>
        <taxon>Syntrophomonas</taxon>
    </lineage>
</organism>
<dbReference type="PANTHER" id="PTHR42698">
    <property type="entry name" value="GTPASE ERA"/>
    <property type="match status" value="1"/>
</dbReference>
<feature type="region of interest" description="G3" evidence="9">
    <location>
        <begin position="57"/>
        <end position="60"/>
    </location>
</feature>
<dbReference type="Pfam" id="PF07650">
    <property type="entry name" value="KH_2"/>
    <property type="match status" value="1"/>
</dbReference>
<keyword evidence="7 8" id="KW-0472">Membrane</keyword>
<protein>
    <recommendedName>
        <fullName evidence="2 8">GTPase Era</fullName>
    </recommendedName>
</protein>